<dbReference type="Proteomes" id="UP000053617">
    <property type="component" value="Unassembled WGS sequence"/>
</dbReference>
<organism evidence="4 5">
    <name type="scientific">Rhinocladiella mackenziei CBS 650.93</name>
    <dbReference type="NCBI Taxonomy" id="1442369"/>
    <lineage>
        <taxon>Eukaryota</taxon>
        <taxon>Fungi</taxon>
        <taxon>Dikarya</taxon>
        <taxon>Ascomycota</taxon>
        <taxon>Pezizomycotina</taxon>
        <taxon>Eurotiomycetes</taxon>
        <taxon>Chaetothyriomycetidae</taxon>
        <taxon>Chaetothyriales</taxon>
        <taxon>Herpotrichiellaceae</taxon>
        <taxon>Rhinocladiella</taxon>
    </lineage>
</organism>
<dbReference type="InterPro" id="IPR014751">
    <property type="entry name" value="XRCC4-like_C"/>
</dbReference>
<dbReference type="HOGENOM" id="CLU_044616_2_0_1"/>
<gene>
    <name evidence="4" type="ORF">Z518_11362</name>
</gene>
<evidence type="ECO:0000256" key="1">
    <source>
        <dbReference type="SAM" id="Coils"/>
    </source>
</evidence>
<dbReference type="Gene3D" id="1.20.5.370">
    <property type="match status" value="1"/>
</dbReference>
<dbReference type="STRING" id="1442369.A0A0D2IRJ1"/>
<protein>
    <recommendedName>
        <fullName evidence="3">XRCC4 coiled-coil domain-containing protein</fullName>
    </recommendedName>
</protein>
<dbReference type="SUPFAM" id="SSF58022">
    <property type="entry name" value="XRCC4, C-terminal oligomerization domain"/>
    <property type="match status" value="1"/>
</dbReference>
<feature type="compositionally biased region" description="Basic and acidic residues" evidence="2">
    <location>
        <begin position="318"/>
        <end position="341"/>
    </location>
</feature>
<dbReference type="EMBL" id="KN847487">
    <property type="protein sequence ID" value="KIW99374.1"/>
    <property type="molecule type" value="Genomic_DNA"/>
</dbReference>
<dbReference type="AlphaFoldDB" id="A0A0D2IRJ1"/>
<name>A0A0D2IRJ1_9EURO</name>
<feature type="compositionally biased region" description="Acidic residues" evidence="2">
    <location>
        <begin position="350"/>
        <end position="362"/>
    </location>
</feature>
<dbReference type="VEuPathDB" id="FungiDB:Z518_11362"/>
<evidence type="ECO:0000256" key="2">
    <source>
        <dbReference type="SAM" id="MobiDB-lite"/>
    </source>
</evidence>
<evidence type="ECO:0000313" key="4">
    <source>
        <dbReference type="EMBL" id="KIW99374.1"/>
    </source>
</evidence>
<feature type="region of interest" description="Disordered" evidence="2">
    <location>
        <begin position="225"/>
        <end position="362"/>
    </location>
</feature>
<dbReference type="PANTHER" id="PTHR42067:SF1">
    <property type="entry name" value="MITOTIC APPARATUS PROTEIN P62"/>
    <property type="match status" value="1"/>
</dbReference>
<sequence>MRSSWVIRLLQAEKVNSPILVRVSRKEGGHDLDLDLLATDVRQRNLKKLRAKNYEGSDDEWAGIISFGFALQKGGSISTAQKPNLEVTCSIVGKDPKSTLSIAFRNKIEDITQHLGTIDLPQTEDTDDIDLFGWALQAAEQRDGLEEEVTDLRGKVEAKDEVVTDLQKQIQELVKTKAEHETQMLSKFTVLLNEKKLKVRNMQRVMATAQTDQKRLKQLRSVIKDEEAMPTGRRTKRLVEDVSDNEETEESEGFETMDVDTVGHHQQNVDSPESNPSTPPRSEPDDEDDDLDAIARSQVRAMNAAQDSRKKSPSPLTPRRELPSPKKTDRQAKPTVEEKRKQNSQPATMSDDEETASEDDEL</sequence>
<keyword evidence="5" id="KW-1185">Reference proteome</keyword>
<accession>A0A0D2IRJ1</accession>
<dbReference type="GeneID" id="25299433"/>
<evidence type="ECO:0000313" key="5">
    <source>
        <dbReference type="Proteomes" id="UP000053617"/>
    </source>
</evidence>
<reference evidence="4 5" key="1">
    <citation type="submission" date="2015-01" db="EMBL/GenBank/DDBJ databases">
        <title>The Genome Sequence of Rhinocladiella mackenzie CBS 650.93.</title>
        <authorList>
            <consortium name="The Broad Institute Genomics Platform"/>
            <person name="Cuomo C."/>
            <person name="de Hoog S."/>
            <person name="Gorbushina A."/>
            <person name="Stielow B."/>
            <person name="Teixiera M."/>
            <person name="Abouelleil A."/>
            <person name="Chapman S.B."/>
            <person name="Priest M."/>
            <person name="Young S.K."/>
            <person name="Wortman J."/>
            <person name="Nusbaum C."/>
            <person name="Birren B."/>
        </authorList>
    </citation>
    <scope>NUCLEOTIDE SEQUENCE [LARGE SCALE GENOMIC DNA]</scope>
    <source>
        <strain evidence="4 5">CBS 650.93</strain>
    </source>
</reference>
<keyword evidence="1" id="KW-0175">Coiled coil</keyword>
<dbReference type="InterPro" id="IPR053962">
    <property type="entry name" value="XRCC4_CC"/>
</dbReference>
<evidence type="ECO:0000259" key="3">
    <source>
        <dbReference type="Pfam" id="PF21924"/>
    </source>
</evidence>
<feature type="coiled-coil region" evidence="1">
    <location>
        <begin position="135"/>
        <end position="183"/>
    </location>
</feature>
<dbReference type="Pfam" id="PF21924">
    <property type="entry name" value="XRCC4_CC"/>
    <property type="match status" value="1"/>
</dbReference>
<feature type="compositionally biased region" description="Polar residues" evidence="2">
    <location>
        <begin position="264"/>
        <end position="276"/>
    </location>
</feature>
<dbReference type="PANTHER" id="PTHR42067">
    <property type="entry name" value="YALI0C15378P"/>
    <property type="match status" value="1"/>
</dbReference>
<proteinExistence type="predicted"/>
<feature type="domain" description="XRCC4 coiled-coil" evidence="3">
    <location>
        <begin position="163"/>
        <end position="202"/>
    </location>
</feature>
<feature type="compositionally biased region" description="Acidic residues" evidence="2">
    <location>
        <begin position="241"/>
        <end position="258"/>
    </location>
</feature>
<dbReference type="OrthoDB" id="8064436at2759"/>
<dbReference type="RefSeq" id="XP_013266511.1">
    <property type="nucleotide sequence ID" value="XM_013411057.1"/>
</dbReference>